<feature type="compositionally biased region" description="Basic residues" evidence="1">
    <location>
        <begin position="247"/>
        <end position="257"/>
    </location>
</feature>
<reference evidence="2" key="1">
    <citation type="submission" date="2023-06" db="EMBL/GenBank/DDBJ databases">
        <authorList>
            <person name="Noh H."/>
        </authorList>
    </citation>
    <scope>NUCLEOTIDE SEQUENCE</scope>
    <source>
        <strain evidence="2">DUCC20226</strain>
    </source>
</reference>
<name>A0AAD9S9I1_PHOAM</name>
<evidence type="ECO:0000313" key="3">
    <source>
        <dbReference type="Proteomes" id="UP001265746"/>
    </source>
</evidence>
<gene>
    <name evidence="2" type="ORF">N8I77_009418</name>
</gene>
<proteinExistence type="predicted"/>
<dbReference type="EMBL" id="JAUJFL010000005">
    <property type="protein sequence ID" value="KAK2602921.1"/>
    <property type="molecule type" value="Genomic_DNA"/>
</dbReference>
<dbReference type="AlphaFoldDB" id="A0AAD9S9I1"/>
<dbReference type="PANTHER" id="PTHR24148:SF73">
    <property type="entry name" value="HET DOMAIN PROTEIN (AFU_ORTHOLOGUE AFUA_8G01020)"/>
    <property type="match status" value="1"/>
</dbReference>
<dbReference type="InterPro" id="IPR052895">
    <property type="entry name" value="HetReg/Transcr_Mod"/>
</dbReference>
<dbReference type="Pfam" id="PF26639">
    <property type="entry name" value="Het-6_barrel"/>
    <property type="match status" value="1"/>
</dbReference>
<comment type="caution">
    <text evidence="2">The sequence shown here is derived from an EMBL/GenBank/DDBJ whole genome shotgun (WGS) entry which is preliminary data.</text>
</comment>
<protein>
    <recommendedName>
        <fullName evidence="4">Heterokaryon incompatibility domain-containing protein</fullName>
    </recommendedName>
</protein>
<feature type="region of interest" description="Disordered" evidence="1">
    <location>
        <begin position="243"/>
        <end position="265"/>
    </location>
</feature>
<dbReference type="Proteomes" id="UP001265746">
    <property type="component" value="Unassembled WGS sequence"/>
</dbReference>
<evidence type="ECO:0000313" key="2">
    <source>
        <dbReference type="EMBL" id="KAK2602921.1"/>
    </source>
</evidence>
<evidence type="ECO:0008006" key="4">
    <source>
        <dbReference type="Google" id="ProtNLM"/>
    </source>
</evidence>
<evidence type="ECO:0000256" key="1">
    <source>
        <dbReference type="SAM" id="MobiDB-lite"/>
    </source>
</evidence>
<accession>A0AAD9S9I1</accession>
<sequence length="367" mass="41238">MCAFAESWQPFMILTEHRECEATSQRWPLFRLIQTFRYVKTGKYQRDRFFALLGLALDGDNPLFEPDYDSPLEVVIRRFAQGFAQDGYGMELLYAAGLDKQEGDSRLPSWVPDWTEETSDRGNLSSAAGRGVIFSASGLLSSRICYLQDREVLEVCAICCDVIDCVSRFSNVPSQRSRYFQELDSMIEACKHFDLDRQQQLKKTVPIAGALHPESGSSALINITESYSAYRRVLRKDELKARSMRGTGKKAKTRTSSRRTSSEQSPAIIGMREKSKTYASLLDEYIVGWKFVTTKRGRCGIAPSSVLPGDSVEIFSGGKVPFILRDGLQPAGGTFLIGQCYIDGIMFGEAVEEFKGLREIPYYIDLS</sequence>
<keyword evidence="3" id="KW-1185">Reference proteome</keyword>
<organism evidence="2 3">
    <name type="scientific">Phomopsis amygdali</name>
    <name type="common">Fusicoccum amygdali</name>
    <dbReference type="NCBI Taxonomy" id="1214568"/>
    <lineage>
        <taxon>Eukaryota</taxon>
        <taxon>Fungi</taxon>
        <taxon>Dikarya</taxon>
        <taxon>Ascomycota</taxon>
        <taxon>Pezizomycotina</taxon>
        <taxon>Sordariomycetes</taxon>
        <taxon>Sordariomycetidae</taxon>
        <taxon>Diaporthales</taxon>
        <taxon>Diaporthaceae</taxon>
        <taxon>Diaporthe</taxon>
    </lineage>
</organism>
<dbReference type="PANTHER" id="PTHR24148">
    <property type="entry name" value="ANKYRIN REPEAT DOMAIN-CONTAINING PROTEIN 39 HOMOLOG-RELATED"/>
    <property type="match status" value="1"/>
</dbReference>